<keyword evidence="3" id="KW-1185">Reference proteome</keyword>
<sequence>MRRLYVVRHRCVGGTHRTAVYRLQGRTNNGRAHDKVKSSVGGNSTSPRAPDLAASTNRRPQHLDILQHGSSRTRRDNLQTETRRGRRAPSLPHTTKFRAPRRRRTVVKYLLLSRNEPPAAGSAPRAQNAGDNGGTAACLHYQTKTSH</sequence>
<feature type="region of interest" description="Disordered" evidence="1">
    <location>
        <begin position="115"/>
        <end position="147"/>
    </location>
</feature>
<proteinExistence type="predicted"/>
<name>A0A4Q9PIR4_9APHY</name>
<evidence type="ECO:0000313" key="3">
    <source>
        <dbReference type="Proteomes" id="UP000292082"/>
    </source>
</evidence>
<dbReference type="EMBL" id="ML145201">
    <property type="protein sequence ID" value="TBU53953.1"/>
    <property type="molecule type" value="Genomic_DNA"/>
</dbReference>
<reference evidence="2 3" key="1">
    <citation type="submission" date="2019-01" db="EMBL/GenBank/DDBJ databases">
        <title>Draft genome sequences of three monokaryotic isolates of the white-rot basidiomycete fungus Dichomitus squalens.</title>
        <authorList>
            <consortium name="DOE Joint Genome Institute"/>
            <person name="Lopez S.C."/>
            <person name="Andreopoulos B."/>
            <person name="Pangilinan J."/>
            <person name="Lipzen A."/>
            <person name="Riley R."/>
            <person name="Ahrendt S."/>
            <person name="Ng V."/>
            <person name="Barry K."/>
            <person name="Daum C."/>
            <person name="Grigoriev I.V."/>
            <person name="Hilden K.S."/>
            <person name="Makela M.R."/>
            <person name="de Vries R.P."/>
        </authorList>
    </citation>
    <scope>NUCLEOTIDE SEQUENCE [LARGE SCALE GENOMIC DNA]</scope>
    <source>
        <strain evidence="2 3">CBS 464.89</strain>
    </source>
</reference>
<gene>
    <name evidence="2" type="ORF">BD310DRAFT_937019</name>
</gene>
<dbReference type="AlphaFoldDB" id="A0A4Q9PIR4"/>
<evidence type="ECO:0000256" key="1">
    <source>
        <dbReference type="SAM" id="MobiDB-lite"/>
    </source>
</evidence>
<protein>
    <submittedName>
        <fullName evidence="2">Uncharacterized protein</fullName>
    </submittedName>
</protein>
<organism evidence="2 3">
    <name type="scientific">Dichomitus squalens</name>
    <dbReference type="NCBI Taxonomy" id="114155"/>
    <lineage>
        <taxon>Eukaryota</taxon>
        <taxon>Fungi</taxon>
        <taxon>Dikarya</taxon>
        <taxon>Basidiomycota</taxon>
        <taxon>Agaricomycotina</taxon>
        <taxon>Agaricomycetes</taxon>
        <taxon>Polyporales</taxon>
        <taxon>Polyporaceae</taxon>
        <taxon>Dichomitus</taxon>
    </lineage>
</organism>
<dbReference type="Proteomes" id="UP000292082">
    <property type="component" value="Unassembled WGS sequence"/>
</dbReference>
<feature type="compositionally biased region" description="Basic and acidic residues" evidence="1">
    <location>
        <begin position="73"/>
        <end position="83"/>
    </location>
</feature>
<evidence type="ECO:0000313" key="2">
    <source>
        <dbReference type="EMBL" id="TBU53953.1"/>
    </source>
</evidence>
<accession>A0A4Q9PIR4</accession>
<feature type="region of interest" description="Disordered" evidence="1">
    <location>
        <begin position="25"/>
        <end position="99"/>
    </location>
</feature>